<dbReference type="Proteomes" id="UP000249819">
    <property type="component" value="Unassembled WGS sequence"/>
</dbReference>
<evidence type="ECO:0000256" key="6">
    <source>
        <dbReference type="ARBA" id="ARBA00023136"/>
    </source>
</evidence>
<feature type="signal peptide" evidence="10">
    <location>
        <begin position="1"/>
        <end position="35"/>
    </location>
</feature>
<comment type="similarity">
    <text evidence="8 9">Belongs to the TonB-dependent receptor family.</text>
</comment>
<dbReference type="Pfam" id="PF00593">
    <property type="entry name" value="TonB_dep_Rec_b-barrel"/>
    <property type="match status" value="1"/>
</dbReference>
<evidence type="ECO:0000256" key="7">
    <source>
        <dbReference type="ARBA" id="ARBA00023237"/>
    </source>
</evidence>
<dbReference type="Gene3D" id="2.170.130.10">
    <property type="entry name" value="TonB-dependent receptor, plug domain"/>
    <property type="match status" value="1"/>
</dbReference>
<dbReference type="PROSITE" id="PS52016">
    <property type="entry name" value="TONB_DEPENDENT_REC_3"/>
    <property type="match status" value="1"/>
</dbReference>
<organism evidence="13 14">
    <name type="scientific">Chitinophaga dinghuensis</name>
    <dbReference type="NCBI Taxonomy" id="1539050"/>
    <lineage>
        <taxon>Bacteria</taxon>
        <taxon>Pseudomonadati</taxon>
        <taxon>Bacteroidota</taxon>
        <taxon>Chitinophagia</taxon>
        <taxon>Chitinophagales</taxon>
        <taxon>Chitinophagaceae</taxon>
        <taxon>Chitinophaga</taxon>
    </lineage>
</organism>
<comment type="subcellular location">
    <subcellularLocation>
        <location evidence="1 8">Cell outer membrane</location>
        <topology evidence="1 8">Multi-pass membrane protein</topology>
    </subcellularLocation>
</comment>
<evidence type="ECO:0000256" key="9">
    <source>
        <dbReference type="RuleBase" id="RU003357"/>
    </source>
</evidence>
<keyword evidence="4 8" id="KW-0812">Transmembrane</keyword>
<dbReference type="NCBIfam" id="TIGR04057">
    <property type="entry name" value="SusC_RagA_signa"/>
    <property type="match status" value="1"/>
</dbReference>
<name>A0A327WB50_9BACT</name>
<keyword evidence="3 8" id="KW-1134">Transmembrane beta strand</keyword>
<evidence type="ECO:0000313" key="13">
    <source>
        <dbReference type="EMBL" id="RAJ87977.1"/>
    </source>
</evidence>
<feature type="domain" description="TonB-dependent receptor plug" evidence="12">
    <location>
        <begin position="69"/>
        <end position="166"/>
    </location>
</feature>
<proteinExistence type="inferred from homology"/>
<dbReference type="NCBIfam" id="TIGR04056">
    <property type="entry name" value="OMP_RagA_SusC"/>
    <property type="match status" value="1"/>
</dbReference>
<dbReference type="InterPro" id="IPR023996">
    <property type="entry name" value="TonB-dep_OMP_SusC/RagA"/>
</dbReference>
<evidence type="ECO:0000256" key="1">
    <source>
        <dbReference type="ARBA" id="ARBA00004571"/>
    </source>
</evidence>
<dbReference type="EMBL" id="QLMA01000001">
    <property type="protein sequence ID" value="RAJ87977.1"/>
    <property type="molecule type" value="Genomic_DNA"/>
</dbReference>
<dbReference type="AlphaFoldDB" id="A0A327WB50"/>
<keyword evidence="14" id="KW-1185">Reference proteome</keyword>
<dbReference type="RefSeq" id="WP_111590638.1">
    <property type="nucleotide sequence ID" value="NZ_QLMA01000001.1"/>
</dbReference>
<dbReference type="InterPro" id="IPR012910">
    <property type="entry name" value="Plug_dom"/>
</dbReference>
<evidence type="ECO:0000259" key="11">
    <source>
        <dbReference type="Pfam" id="PF00593"/>
    </source>
</evidence>
<protein>
    <submittedName>
        <fullName evidence="13">TonB-linked SusC/RagA family outer membrane protein</fullName>
    </submittedName>
</protein>
<dbReference type="InterPro" id="IPR000531">
    <property type="entry name" value="Beta-barrel_TonB"/>
</dbReference>
<keyword evidence="10" id="KW-0732">Signal</keyword>
<evidence type="ECO:0000256" key="2">
    <source>
        <dbReference type="ARBA" id="ARBA00022448"/>
    </source>
</evidence>
<evidence type="ECO:0000313" key="14">
    <source>
        <dbReference type="Proteomes" id="UP000249819"/>
    </source>
</evidence>
<evidence type="ECO:0000256" key="10">
    <source>
        <dbReference type="SAM" id="SignalP"/>
    </source>
</evidence>
<dbReference type="Pfam" id="PF07715">
    <property type="entry name" value="Plug"/>
    <property type="match status" value="1"/>
</dbReference>
<comment type="caution">
    <text evidence="13">The sequence shown here is derived from an EMBL/GenBank/DDBJ whole genome shotgun (WGS) entry which is preliminary data.</text>
</comment>
<reference evidence="13 14" key="1">
    <citation type="submission" date="2018-06" db="EMBL/GenBank/DDBJ databases">
        <title>Genomic Encyclopedia of Archaeal and Bacterial Type Strains, Phase II (KMG-II): from individual species to whole genera.</title>
        <authorList>
            <person name="Goeker M."/>
        </authorList>
    </citation>
    <scope>NUCLEOTIDE SEQUENCE [LARGE SCALE GENOMIC DNA]</scope>
    <source>
        <strain evidence="13 14">DSM 29821</strain>
    </source>
</reference>
<gene>
    <name evidence="13" type="ORF">CLV59_101742</name>
</gene>
<dbReference type="GO" id="GO:0009279">
    <property type="term" value="C:cell outer membrane"/>
    <property type="evidence" value="ECO:0007669"/>
    <property type="project" value="UniProtKB-SubCell"/>
</dbReference>
<accession>A0A327WB50</accession>
<keyword evidence="2 8" id="KW-0813">Transport</keyword>
<keyword evidence="6 8" id="KW-0472">Membrane</keyword>
<dbReference type="InterPro" id="IPR039426">
    <property type="entry name" value="TonB-dep_rcpt-like"/>
</dbReference>
<feature type="chain" id="PRO_5016433735" evidence="10">
    <location>
        <begin position="36"/>
        <end position="942"/>
    </location>
</feature>
<keyword evidence="7 8" id="KW-0998">Cell outer membrane</keyword>
<feature type="domain" description="TonB-dependent receptor-like beta-barrel" evidence="11">
    <location>
        <begin position="360"/>
        <end position="910"/>
    </location>
</feature>
<dbReference type="SUPFAM" id="SSF56935">
    <property type="entry name" value="Porins"/>
    <property type="match status" value="1"/>
</dbReference>
<dbReference type="Gene3D" id="2.40.170.20">
    <property type="entry name" value="TonB-dependent receptor, beta-barrel domain"/>
    <property type="match status" value="1"/>
</dbReference>
<evidence type="ECO:0000256" key="5">
    <source>
        <dbReference type="ARBA" id="ARBA00023077"/>
    </source>
</evidence>
<dbReference type="InterPro" id="IPR037066">
    <property type="entry name" value="Plug_dom_sf"/>
</dbReference>
<evidence type="ECO:0000259" key="12">
    <source>
        <dbReference type="Pfam" id="PF07715"/>
    </source>
</evidence>
<evidence type="ECO:0000256" key="4">
    <source>
        <dbReference type="ARBA" id="ARBA00022692"/>
    </source>
</evidence>
<evidence type="ECO:0000256" key="8">
    <source>
        <dbReference type="PROSITE-ProRule" id="PRU01360"/>
    </source>
</evidence>
<dbReference type="InterPro" id="IPR023997">
    <property type="entry name" value="TonB-dep_OMP_SusC/RagA_CS"/>
</dbReference>
<keyword evidence="5 9" id="KW-0798">TonB box</keyword>
<dbReference type="InterPro" id="IPR036942">
    <property type="entry name" value="Beta-barrel_TonB_sf"/>
</dbReference>
<evidence type="ECO:0000256" key="3">
    <source>
        <dbReference type="ARBA" id="ARBA00022452"/>
    </source>
</evidence>
<dbReference type="OrthoDB" id="9768177at2"/>
<sequence length="942" mass="104056">MKQNSYKRHTAPSPRIVRWCLAVITTAGMSSPAMALPQDSLIKKILPAKDSSWFGQTTYLWNRTSKRSNMVAATSSIYTSDVNSTLTADITNALTGRLAGLYTVQNSATGGSDAALLYLRGKTPLIVIDGVVRNYTGFNTADIESVTVLKDALATAMFGQRSNNGVVLITTRDRGHKAFEVNASAQYGTLEPLYRDKLLNAYGYATLYNEAQLNTSPGSVPRYTPAMLDAWKNHTNNPYALPDVNWMNEVMRKSSSQQRYNIDLAGTARNYHYYASLEHFAQGGIFNTSPQNSYNTNNDYKRYSIRTNASVSFNKDIELALNVFGSISTAYAPGLGSFQPIQSILNTPPVAFPVTNANGSWGGTNLYRKNPVADAIGAGYTQNTQRRVSADMALTYKLDDFIKGLWVKGQLSMNNYYNENVGRSKTYAVYALDTTAGAPAGSYIQYGSDGIVGTGNATVSEQIRQNYVNVMAGYDHQWNDHHLNLLATFNKDNSIASFNQLNIVYTNAGLTTSYDFNKTYFADLGLVYSSLNRYQPGKRGAFLPSVGLGWVISNENFFSSELFNRLKLRASAGQTAWGDPDGYYPYLTNFTIDGTGYNVGETAGSVPGAFRTQVANPNYSWEKGVKFDIGLEAALLHDQLSVVLDFYRNRLSDLLQIRGQNTGIFGQTYPLENIGINRYTGVEATVHYSPATKQAFKYYLDGNIAVAASKVLHTGDQNYPYSWLYRTGQPVGQLFGLIAEGFYQAGDDFNKTANLQGYTPSAGDIKYKDLNGDGVINDLDKAPIGTTKPLINYGISGGFFYKGFDFKLLIQGAANRNILLSSSIMPFYTSNFGNAQEAHMDRWTPTHTDAEFPRLTLGSNINNSQVSSFWMRNGNYIRLKNVELGYDFKSMLLPNSKITKLRLFVNAYNLFTIKNIDRYDPESINNPLANVRAINGGITLGL</sequence>